<feature type="compositionally biased region" description="Polar residues" evidence="1">
    <location>
        <begin position="263"/>
        <end position="276"/>
    </location>
</feature>
<feature type="region of interest" description="Disordered" evidence="1">
    <location>
        <begin position="386"/>
        <end position="416"/>
    </location>
</feature>
<feature type="compositionally biased region" description="Low complexity" evidence="1">
    <location>
        <begin position="93"/>
        <end position="113"/>
    </location>
</feature>
<feature type="compositionally biased region" description="Polar residues" evidence="1">
    <location>
        <begin position="18"/>
        <end position="29"/>
    </location>
</feature>
<feature type="compositionally biased region" description="Basic and acidic residues" evidence="1">
    <location>
        <begin position="38"/>
        <end position="51"/>
    </location>
</feature>
<feature type="compositionally biased region" description="Polar residues" evidence="1">
    <location>
        <begin position="74"/>
        <end position="92"/>
    </location>
</feature>
<feature type="compositionally biased region" description="Low complexity" evidence="1">
    <location>
        <begin position="245"/>
        <end position="261"/>
    </location>
</feature>
<evidence type="ECO:0000256" key="1">
    <source>
        <dbReference type="SAM" id="MobiDB-lite"/>
    </source>
</evidence>
<dbReference type="EMBL" id="LN483211">
    <property type="protein sequence ID" value="CDZ97532.1"/>
    <property type="molecule type" value="Genomic_DNA"/>
</dbReference>
<feature type="region of interest" description="Disordered" evidence="1">
    <location>
        <begin position="244"/>
        <end position="276"/>
    </location>
</feature>
<evidence type="ECO:0000313" key="2">
    <source>
        <dbReference type="EMBL" id="CDZ97532.1"/>
    </source>
</evidence>
<name>A0A0F7SKQ4_PHARH</name>
<proteinExistence type="predicted"/>
<sequence length="458" mass="49956">MGLFSCLSPEAFDVPCSDTLTNQTPSQPRTKIKKARGLRKEDNNSHSETCAHKVAPGRISPIGPVVLPPCHALSSTSLQTPNDAPSRKSQIGSLFSLSPSPSPSSLSLSRSSCSPRPVVVHLSMIGRECEWENEDKQPKRPSRPRLGRSLTAPPAAPTLDEKYICDPVSVSHQSSNPKGRKRSLSTASVSDLSNTRYRARNRKSESNSSSDCPDLDLANIAPASSLNDSLIVFQMDFDKPAPLVSSRPPSITSPTSTAIARPINTSSLIQNDTSRSRTISTAYQSYEYDHPDFDLPPLSTDLTITPDLVSLSSFKSSSSFYPSPESSPEILWDSMAQTDTQQTSPERRLAALAALIVDAPTPRTSFEAENSIQSKTQSERCLAESFSDHLNTSNEKDSALEPGLQSRESSTTKTIANKPRALIKNVNGLKAEWRKNREAATWGEELTWEFIKAVNEGR</sequence>
<organism evidence="2">
    <name type="scientific">Phaffia rhodozyma</name>
    <name type="common">Yeast</name>
    <name type="synonym">Xanthophyllomyces dendrorhous</name>
    <dbReference type="NCBI Taxonomy" id="264483"/>
    <lineage>
        <taxon>Eukaryota</taxon>
        <taxon>Fungi</taxon>
        <taxon>Dikarya</taxon>
        <taxon>Basidiomycota</taxon>
        <taxon>Agaricomycotina</taxon>
        <taxon>Tremellomycetes</taxon>
        <taxon>Cystofilobasidiales</taxon>
        <taxon>Mrakiaceae</taxon>
        <taxon>Phaffia</taxon>
    </lineage>
</organism>
<accession>A0A0F7SKQ4</accession>
<dbReference type="AlphaFoldDB" id="A0A0F7SKQ4"/>
<feature type="compositionally biased region" description="Polar residues" evidence="1">
    <location>
        <begin position="184"/>
        <end position="196"/>
    </location>
</feature>
<feature type="region of interest" description="Disordered" evidence="1">
    <location>
        <begin position="74"/>
        <end position="113"/>
    </location>
</feature>
<feature type="region of interest" description="Disordered" evidence="1">
    <location>
        <begin position="131"/>
        <end position="215"/>
    </location>
</feature>
<feature type="region of interest" description="Disordered" evidence="1">
    <location>
        <begin position="18"/>
        <end position="58"/>
    </location>
</feature>
<feature type="compositionally biased region" description="Polar residues" evidence="1">
    <location>
        <begin position="406"/>
        <end position="415"/>
    </location>
</feature>
<protein>
    <submittedName>
        <fullName evidence="2">Uncharacterized protein</fullName>
    </submittedName>
</protein>
<reference evidence="2" key="1">
    <citation type="submission" date="2014-08" db="EMBL/GenBank/DDBJ databases">
        <authorList>
            <person name="Sharma Rahul"/>
            <person name="Thines Marco"/>
        </authorList>
    </citation>
    <scope>NUCLEOTIDE SEQUENCE</scope>
</reference>